<dbReference type="GO" id="GO:0006450">
    <property type="term" value="P:regulation of translational fidelity"/>
    <property type="evidence" value="ECO:0007669"/>
    <property type="project" value="InterPro"/>
</dbReference>
<dbReference type="EMBL" id="JAEHOE010000034">
    <property type="protein sequence ID" value="KAG2493882.1"/>
    <property type="molecule type" value="Genomic_DNA"/>
</dbReference>
<dbReference type="PROSITE" id="PS50886">
    <property type="entry name" value="TRBD"/>
    <property type="match status" value="1"/>
</dbReference>
<dbReference type="GO" id="GO:0032543">
    <property type="term" value="P:mitochondrial translation"/>
    <property type="evidence" value="ECO:0007669"/>
    <property type="project" value="UniProtKB-UniRule"/>
</dbReference>
<dbReference type="Gene3D" id="2.40.50.140">
    <property type="entry name" value="Nucleic acid-binding proteins"/>
    <property type="match status" value="1"/>
</dbReference>
<dbReference type="AlphaFoldDB" id="A0A835Y2A2"/>
<dbReference type="GO" id="GO:0005524">
    <property type="term" value="F:ATP binding"/>
    <property type="evidence" value="ECO:0007669"/>
    <property type="project" value="UniProtKB-KW"/>
</dbReference>
<dbReference type="InterPro" id="IPR002547">
    <property type="entry name" value="tRNA-bd_dom"/>
</dbReference>
<dbReference type="GO" id="GO:0005739">
    <property type="term" value="C:mitochondrion"/>
    <property type="evidence" value="ECO:0007669"/>
    <property type="project" value="UniProtKB-SubCell"/>
</dbReference>
<evidence type="ECO:0000256" key="4">
    <source>
        <dbReference type="PROSITE-ProRule" id="PRU00209"/>
    </source>
</evidence>
<proteinExistence type="inferred from homology"/>
<keyword evidence="7" id="KW-1185">Reference proteome</keyword>
<keyword evidence="3" id="KW-0150">Chloroplast</keyword>
<keyword evidence="3" id="KW-0067">ATP-binding</keyword>
<accession>A0A835Y2A2</accession>
<dbReference type="InterPro" id="IPR003837">
    <property type="entry name" value="GatC"/>
</dbReference>
<evidence type="ECO:0000313" key="6">
    <source>
        <dbReference type="EMBL" id="KAG2493882.1"/>
    </source>
</evidence>
<dbReference type="InterPro" id="IPR012340">
    <property type="entry name" value="NA-bd_OB-fold"/>
</dbReference>
<dbReference type="Pfam" id="PF01588">
    <property type="entry name" value="tRNA_bind"/>
    <property type="match status" value="1"/>
</dbReference>
<dbReference type="InterPro" id="IPR051270">
    <property type="entry name" value="Tyrosine-tRNA_ligase_regulator"/>
</dbReference>
<keyword evidence="3" id="KW-0648">Protein biosynthesis</keyword>
<evidence type="ECO:0000256" key="1">
    <source>
        <dbReference type="ARBA" id="ARBA00022555"/>
    </source>
</evidence>
<comment type="similarity">
    <text evidence="3">Belongs to the GatC family.</text>
</comment>
<sequence length="350" mass="35444">MHRAGSMLRGAAGLRGRVPFSGARLPANSSSPVVAMHAGSGGAGTAKPNIADLAKMAQVNVSEQEAADWAPKINSVLDWFGQLQGADVAGVTPAIHARDEGNRLRPDTAVAYEARAQLLAQAPSTEGSYVRVPKTAGGDGGEATAAAAKPAAAAAAAAPAAGAAAAAAAPAAAAAAAPAGPSAEAVGALDIRVGKIVSCEPHPDAESLYVERIDVGEAEPRTIVSGLVKYVPLEEMKDRMVVVICNLKPRNMRGIKSFGMLLAASNPEHTVVQPLAPPAGAAAGERVWFGDAKEQPAPAEPKVMDKKKWWDAVQPALRTDGSGVANLVGAGPMNTAVGPIRAQLADARIA</sequence>
<dbReference type="FunFam" id="2.40.50.140:FF:000225">
    <property type="entry name" value="tyrosine--tRNA ligase, cytoplasmic"/>
    <property type="match status" value="1"/>
</dbReference>
<protein>
    <recommendedName>
        <fullName evidence="3">Glutamyl-tRNA(Gln) amidotransferase subunit C, chloroplastic/mitochondrial</fullName>
        <shortName evidence="3">Glu-AdT subunit C</shortName>
        <ecNumber evidence="3">6.3.5.-</ecNumber>
    </recommendedName>
</protein>
<keyword evidence="3" id="KW-0436">Ligase</keyword>
<dbReference type="GO" id="GO:0009507">
    <property type="term" value="C:chloroplast"/>
    <property type="evidence" value="ECO:0007669"/>
    <property type="project" value="UniProtKB-SubCell"/>
</dbReference>
<comment type="catalytic activity">
    <reaction evidence="3">
        <text>L-glutamyl-tRNA(Gln) + L-glutamine + ATP + H2O = L-glutaminyl-tRNA(Gln) + L-glutamate + ADP + phosphate + H(+)</text>
        <dbReference type="Rhea" id="RHEA:17521"/>
        <dbReference type="Rhea" id="RHEA-COMP:9681"/>
        <dbReference type="Rhea" id="RHEA-COMP:9684"/>
        <dbReference type="ChEBI" id="CHEBI:15377"/>
        <dbReference type="ChEBI" id="CHEBI:15378"/>
        <dbReference type="ChEBI" id="CHEBI:29985"/>
        <dbReference type="ChEBI" id="CHEBI:30616"/>
        <dbReference type="ChEBI" id="CHEBI:43474"/>
        <dbReference type="ChEBI" id="CHEBI:58359"/>
        <dbReference type="ChEBI" id="CHEBI:78520"/>
        <dbReference type="ChEBI" id="CHEBI:78521"/>
        <dbReference type="ChEBI" id="CHEBI:456216"/>
    </reaction>
</comment>
<dbReference type="SUPFAM" id="SSF50249">
    <property type="entry name" value="Nucleic acid-binding proteins"/>
    <property type="match status" value="1"/>
</dbReference>
<evidence type="ECO:0000256" key="2">
    <source>
        <dbReference type="ARBA" id="ARBA00022884"/>
    </source>
</evidence>
<dbReference type="CDD" id="cd02799">
    <property type="entry name" value="tRNA_bind_EMAP-II_like"/>
    <property type="match status" value="1"/>
</dbReference>
<dbReference type="InterPro" id="IPR036113">
    <property type="entry name" value="Asp/Glu-ADT_sf_sub_c"/>
</dbReference>
<comment type="subunit">
    <text evidence="3">Subunit of the heterotrimeric GatCAB amidotransferase (AdT) complex, composed of A, B and C subunits.</text>
</comment>
<dbReference type="Proteomes" id="UP000612055">
    <property type="component" value="Unassembled WGS sequence"/>
</dbReference>
<keyword evidence="3" id="KW-0496">Mitochondrion</keyword>
<dbReference type="GO" id="GO:0030956">
    <property type="term" value="C:glutamyl-tRNA(Gln) amidotransferase complex"/>
    <property type="evidence" value="ECO:0007669"/>
    <property type="project" value="UniProtKB-UniRule"/>
</dbReference>
<comment type="caution">
    <text evidence="6">The sequence shown here is derived from an EMBL/GenBank/DDBJ whole genome shotgun (WGS) entry which is preliminary data.</text>
</comment>
<evidence type="ECO:0000256" key="3">
    <source>
        <dbReference type="HAMAP-Rule" id="MF_03149"/>
    </source>
</evidence>
<comment type="subcellular location">
    <subcellularLocation>
        <location evidence="3">Mitochondrion</location>
    </subcellularLocation>
    <subcellularLocation>
        <location evidence="3">Plastid</location>
        <location evidence="3">Chloroplast</location>
    </subcellularLocation>
</comment>
<feature type="domain" description="TRNA-binding" evidence="5">
    <location>
        <begin position="185"/>
        <end position="288"/>
    </location>
</feature>
<dbReference type="SUPFAM" id="SSF141000">
    <property type="entry name" value="Glu-tRNAGln amidotransferase C subunit"/>
    <property type="match status" value="1"/>
</dbReference>
<dbReference type="OrthoDB" id="19141at2759"/>
<comment type="function">
    <text evidence="3">Allows the formation of correctly charged Gln-tRNA(Gln) through the transamidation of misacylated Glu-tRNA(Gln) in chloroplasts and mitochondria. The reaction takes place in the presence of glutamine and ATP through an activated gamma-phospho-Glu-tRNA(Gln).</text>
</comment>
<gene>
    <name evidence="3" type="primary">GATC</name>
    <name evidence="6" type="ORF">HYH03_007819</name>
</gene>
<dbReference type="PANTHER" id="PTHR11586:SF47">
    <property type="entry name" value="NUCLEIC ACID-BINDING, OB-FOLD-LIKE PROTEIN"/>
    <property type="match status" value="1"/>
</dbReference>
<evidence type="ECO:0000313" key="7">
    <source>
        <dbReference type="Proteomes" id="UP000612055"/>
    </source>
</evidence>
<name>A0A835Y2A2_9CHLO</name>
<evidence type="ECO:0000259" key="5">
    <source>
        <dbReference type="PROSITE" id="PS50886"/>
    </source>
</evidence>
<keyword evidence="2 4" id="KW-0694">RNA-binding</keyword>
<keyword evidence="1 4" id="KW-0820">tRNA-binding</keyword>
<reference evidence="6" key="1">
    <citation type="journal article" date="2020" name="bioRxiv">
        <title>Comparative genomics of Chlamydomonas.</title>
        <authorList>
            <person name="Craig R.J."/>
            <person name="Hasan A.R."/>
            <person name="Ness R.W."/>
            <person name="Keightley P.D."/>
        </authorList>
    </citation>
    <scope>NUCLEOTIDE SEQUENCE</scope>
    <source>
        <strain evidence="6">CCAP 11/70</strain>
    </source>
</reference>
<keyword evidence="3" id="KW-0547">Nucleotide-binding</keyword>
<dbReference type="PANTHER" id="PTHR11586">
    <property type="entry name" value="TRNA-AMINOACYLATION COFACTOR ARC1 FAMILY MEMBER"/>
    <property type="match status" value="1"/>
</dbReference>
<dbReference type="GO" id="GO:0070681">
    <property type="term" value="P:glutaminyl-tRNAGln biosynthesis via transamidation"/>
    <property type="evidence" value="ECO:0007669"/>
    <property type="project" value="UniProtKB-UniRule"/>
</dbReference>
<dbReference type="EC" id="6.3.5.-" evidence="3"/>
<dbReference type="Pfam" id="PF02686">
    <property type="entry name" value="GatC"/>
    <property type="match status" value="1"/>
</dbReference>
<keyword evidence="3" id="KW-0934">Plastid</keyword>
<organism evidence="6 7">
    <name type="scientific">Edaphochlamys debaryana</name>
    <dbReference type="NCBI Taxonomy" id="47281"/>
    <lineage>
        <taxon>Eukaryota</taxon>
        <taxon>Viridiplantae</taxon>
        <taxon>Chlorophyta</taxon>
        <taxon>core chlorophytes</taxon>
        <taxon>Chlorophyceae</taxon>
        <taxon>CS clade</taxon>
        <taxon>Chlamydomonadales</taxon>
        <taxon>Chlamydomonadales incertae sedis</taxon>
        <taxon>Edaphochlamys</taxon>
    </lineage>
</organism>
<dbReference type="GO" id="GO:0000049">
    <property type="term" value="F:tRNA binding"/>
    <property type="evidence" value="ECO:0007669"/>
    <property type="project" value="UniProtKB-UniRule"/>
</dbReference>
<dbReference type="HAMAP" id="MF_00122">
    <property type="entry name" value="GatC"/>
    <property type="match status" value="1"/>
</dbReference>
<dbReference type="NCBIfam" id="TIGR00135">
    <property type="entry name" value="gatC"/>
    <property type="match status" value="1"/>
</dbReference>
<dbReference type="GO" id="GO:0050567">
    <property type="term" value="F:glutaminyl-tRNA synthase (glutamine-hydrolyzing) activity"/>
    <property type="evidence" value="ECO:0007669"/>
    <property type="project" value="UniProtKB-UniRule"/>
</dbReference>